<dbReference type="Pfam" id="PF06100">
    <property type="entry name" value="MCRA"/>
    <property type="match status" value="1"/>
</dbReference>
<comment type="caution">
    <text evidence="1">The sequence shown here is derived from an EMBL/GenBank/DDBJ whole genome shotgun (WGS) entry which is preliminary data.</text>
</comment>
<dbReference type="PANTHER" id="PTHR37417">
    <property type="entry name" value="67 KDA MYOSIN-CROSS-REACTIVE ANTIGEN FAMILY PROTEIN (AFU_ORTHOLOGUE AFUA_5G09970)"/>
    <property type="match status" value="1"/>
</dbReference>
<dbReference type="GO" id="GO:0006631">
    <property type="term" value="P:fatty acid metabolic process"/>
    <property type="evidence" value="ECO:0007669"/>
    <property type="project" value="InterPro"/>
</dbReference>
<reference evidence="1" key="2">
    <citation type="submission" date="2023-01" db="EMBL/GenBank/DDBJ databases">
        <authorList>
            <person name="Petersen C."/>
        </authorList>
    </citation>
    <scope>NUCLEOTIDE SEQUENCE</scope>
    <source>
        <strain evidence="1">IBT 15450</strain>
    </source>
</reference>
<sequence>MAQHRSQVRAKRTAENTEAWIFGSGTESLASALYLIKDAKIHPSKIHIIDKHLFSERIPHHAGSSSGGYDQFAECLPVPAGLPMERLLAMLPSAQLQGPSLLDDIKRAEESRISAKKNVRTCFLALAKGSVSHVPTDSLHLNHKQRMALIHILFKREKYLLHRQVQELFSESFFRCPFWAIWSAQFGFQPWHSAAEFRRSLRQYLPQFHSLSILSCLDITGYYQYESLYLPVYFYLQSRGVDFRFGVEVKDMEVTNDNAEQGVTGFNLVQGNLELRKQLGENDIVIINLGSTISGSAVGTNDSAPVWQSLNADDVLDQNWSVWLDLGNKHTRFGNPYNFCTRQSESMLISFTITTQDVVFYDDLISLSNCTSEAGAFLFLDDSNWKINLCIPAQPVLLRSRKMSAFFGVLRVFRESKAIT</sequence>
<dbReference type="InterPro" id="IPR036188">
    <property type="entry name" value="FAD/NAD-bd_sf"/>
</dbReference>
<dbReference type="GO" id="GO:0071949">
    <property type="term" value="F:FAD binding"/>
    <property type="evidence" value="ECO:0007669"/>
    <property type="project" value="InterPro"/>
</dbReference>
<dbReference type="EMBL" id="JAQJZL010000015">
    <property type="protein sequence ID" value="KAJ6026403.1"/>
    <property type="molecule type" value="Genomic_DNA"/>
</dbReference>
<gene>
    <name evidence="1" type="ORF">N7460_011220</name>
</gene>
<dbReference type="SUPFAM" id="SSF51905">
    <property type="entry name" value="FAD/NAD(P)-binding domain"/>
    <property type="match status" value="1"/>
</dbReference>
<name>A0AAD6I115_PENCN</name>
<evidence type="ECO:0000313" key="1">
    <source>
        <dbReference type="EMBL" id="KAJ6026403.1"/>
    </source>
</evidence>
<dbReference type="Gene3D" id="3.50.50.60">
    <property type="entry name" value="FAD/NAD(P)-binding domain"/>
    <property type="match status" value="2"/>
</dbReference>
<dbReference type="PANTHER" id="PTHR37417:SF2">
    <property type="entry name" value="67 KDA MYOSIN-CROSS-REACTIVE ANTIGEN FAMILY PROTEIN (AFU_ORTHOLOGUE AFUA_5G09970)"/>
    <property type="match status" value="1"/>
</dbReference>
<dbReference type="InterPro" id="IPR010354">
    <property type="entry name" value="Oleate_hydratase"/>
</dbReference>
<evidence type="ECO:0000313" key="2">
    <source>
        <dbReference type="Proteomes" id="UP001219568"/>
    </source>
</evidence>
<reference evidence="1" key="1">
    <citation type="journal article" date="2023" name="IMA Fungus">
        <title>Comparative genomic study of the Penicillium genus elucidates a diverse pangenome and 15 lateral gene transfer events.</title>
        <authorList>
            <person name="Petersen C."/>
            <person name="Sorensen T."/>
            <person name="Nielsen M.R."/>
            <person name="Sondergaard T.E."/>
            <person name="Sorensen J.L."/>
            <person name="Fitzpatrick D.A."/>
            <person name="Frisvad J.C."/>
            <person name="Nielsen K.L."/>
        </authorList>
    </citation>
    <scope>NUCLEOTIDE SEQUENCE</scope>
    <source>
        <strain evidence="1">IBT 15450</strain>
    </source>
</reference>
<organism evidence="1 2">
    <name type="scientific">Penicillium canescens</name>
    <dbReference type="NCBI Taxonomy" id="5083"/>
    <lineage>
        <taxon>Eukaryota</taxon>
        <taxon>Fungi</taxon>
        <taxon>Dikarya</taxon>
        <taxon>Ascomycota</taxon>
        <taxon>Pezizomycotina</taxon>
        <taxon>Eurotiomycetes</taxon>
        <taxon>Eurotiomycetidae</taxon>
        <taxon>Eurotiales</taxon>
        <taxon>Aspergillaceae</taxon>
        <taxon>Penicillium</taxon>
    </lineage>
</organism>
<keyword evidence="2" id="KW-1185">Reference proteome</keyword>
<dbReference type="Proteomes" id="UP001219568">
    <property type="component" value="Unassembled WGS sequence"/>
</dbReference>
<evidence type="ECO:0008006" key="3">
    <source>
        <dbReference type="Google" id="ProtNLM"/>
    </source>
</evidence>
<proteinExistence type="predicted"/>
<protein>
    <recommendedName>
        <fullName evidence="3">Oleate hydratase</fullName>
    </recommendedName>
</protein>
<accession>A0AAD6I115</accession>
<dbReference type="AlphaFoldDB" id="A0AAD6I115"/>
<dbReference type="GO" id="GO:0050151">
    <property type="term" value="F:oleate hydratase activity"/>
    <property type="evidence" value="ECO:0007669"/>
    <property type="project" value="InterPro"/>
</dbReference>